<gene>
    <name evidence="1" type="ORF">GPUH_LOCUS23924</name>
</gene>
<keyword evidence="2" id="KW-1185">Reference proteome</keyword>
<dbReference type="EMBL" id="UYRT01099447">
    <property type="protein sequence ID" value="VDN42154.1"/>
    <property type="molecule type" value="Genomic_DNA"/>
</dbReference>
<sequence>MVKWISLFREETAKVGYGTIWVMFDPRKRWNAIEALQCSYFQSVSKGFASNNKPFENLVLKILDYAVVHISV</sequence>
<dbReference type="Proteomes" id="UP000271098">
    <property type="component" value="Unassembled WGS sequence"/>
</dbReference>
<dbReference type="WBParaSite" id="GPUH_0002395201-mRNA-1">
    <property type="protein sequence ID" value="GPUH_0002395201-mRNA-1"/>
    <property type="gene ID" value="GPUH_0002395201"/>
</dbReference>
<protein>
    <submittedName>
        <fullName evidence="3">Ovule protein</fullName>
    </submittedName>
</protein>
<reference evidence="1 2" key="2">
    <citation type="submission" date="2018-11" db="EMBL/GenBank/DDBJ databases">
        <authorList>
            <consortium name="Pathogen Informatics"/>
        </authorList>
    </citation>
    <scope>NUCLEOTIDE SEQUENCE [LARGE SCALE GENOMIC DNA]</scope>
</reference>
<name>A0A183ESI1_9BILA</name>
<accession>A0A183ESI1</accession>
<dbReference type="AlphaFoldDB" id="A0A183ESI1"/>
<evidence type="ECO:0000313" key="2">
    <source>
        <dbReference type="Proteomes" id="UP000271098"/>
    </source>
</evidence>
<reference evidence="3" key="1">
    <citation type="submission" date="2016-06" db="UniProtKB">
        <authorList>
            <consortium name="WormBaseParasite"/>
        </authorList>
    </citation>
    <scope>IDENTIFICATION</scope>
</reference>
<proteinExistence type="predicted"/>
<organism evidence="3">
    <name type="scientific">Gongylonema pulchrum</name>
    <dbReference type="NCBI Taxonomy" id="637853"/>
    <lineage>
        <taxon>Eukaryota</taxon>
        <taxon>Metazoa</taxon>
        <taxon>Ecdysozoa</taxon>
        <taxon>Nematoda</taxon>
        <taxon>Chromadorea</taxon>
        <taxon>Rhabditida</taxon>
        <taxon>Spirurina</taxon>
        <taxon>Spiruromorpha</taxon>
        <taxon>Spiruroidea</taxon>
        <taxon>Gongylonematidae</taxon>
        <taxon>Gongylonema</taxon>
    </lineage>
</organism>
<evidence type="ECO:0000313" key="3">
    <source>
        <dbReference type="WBParaSite" id="GPUH_0002395201-mRNA-1"/>
    </source>
</evidence>
<evidence type="ECO:0000313" key="1">
    <source>
        <dbReference type="EMBL" id="VDN42154.1"/>
    </source>
</evidence>